<accession>A0ABT9ZHY4</accession>
<evidence type="ECO:0000313" key="2">
    <source>
        <dbReference type="EMBL" id="MDQ0231153.1"/>
    </source>
</evidence>
<keyword evidence="1" id="KW-1133">Transmembrane helix</keyword>
<sequence length="46" mass="5049">MMHDKGLISPTNIVISILCFWGAGLLNIHVIFTACDEAINTNFVSQ</sequence>
<organism evidence="2 3">
    <name type="scientific">Metabacillus malikii</name>
    <dbReference type="NCBI Taxonomy" id="1504265"/>
    <lineage>
        <taxon>Bacteria</taxon>
        <taxon>Bacillati</taxon>
        <taxon>Bacillota</taxon>
        <taxon>Bacilli</taxon>
        <taxon>Bacillales</taxon>
        <taxon>Bacillaceae</taxon>
        <taxon>Metabacillus</taxon>
    </lineage>
</organism>
<keyword evidence="3" id="KW-1185">Reference proteome</keyword>
<feature type="transmembrane region" description="Helical" evidence="1">
    <location>
        <begin position="12"/>
        <end position="32"/>
    </location>
</feature>
<dbReference type="EMBL" id="JAUSUD010000010">
    <property type="protein sequence ID" value="MDQ0231153.1"/>
    <property type="molecule type" value="Genomic_DNA"/>
</dbReference>
<evidence type="ECO:0000256" key="1">
    <source>
        <dbReference type="SAM" id="Phobius"/>
    </source>
</evidence>
<reference evidence="2 3" key="1">
    <citation type="submission" date="2023-07" db="EMBL/GenBank/DDBJ databases">
        <title>Genomic Encyclopedia of Type Strains, Phase IV (KMG-IV): sequencing the most valuable type-strain genomes for metagenomic binning, comparative biology and taxonomic classification.</title>
        <authorList>
            <person name="Goeker M."/>
        </authorList>
    </citation>
    <scope>NUCLEOTIDE SEQUENCE [LARGE SCALE GENOMIC DNA]</scope>
    <source>
        <strain evidence="2 3">DSM 29005</strain>
    </source>
</reference>
<comment type="caution">
    <text evidence="2">The sequence shown here is derived from an EMBL/GenBank/DDBJ whole genome shotgun (WGS) entry which is preliminary data.</text>
</comment>
<gene>
    <name evidence="2" type="ORF">J2S19_002415</name>
</gene>
<dbReference type="Proteomes" id="UP001234495">
    <property type="component" value="Unassembled WGS sequence"/>
</dbReference>
<name>A0ABT9ZHY4_9BACI</name>
<protein>
    <submittedName>
        <fullName evidence="2">Uncharacterized protein</fullName>
    </submittedName>
</protein>
<proteinExistence type="predicted"/>
<evidence type="ECO:0000313" key="3">
    <source>
        <dbReference type="Proteomes" id="UP001234495"/>
    </source>
</evidence>
<dbReference type="PROSITE" id="PS51257">
    <property type="entry name" value="PROKAR_LIPOPROTEIN"/>
    <property type="match status" value="1"/>
</dbReference>
<keyword evidence="1" id="KW-0812">Transmembrane</keyword>
<keyword evidence="1" id="KW-0472">Membrane</keyword>